<reference evidence="1 2" key="1">
    <citation type="submission" date="2018-06" db="EMBL/GenBank/DDBJ databases">
        <title>The Genome of Cuscuta australis (Dodder) Provides Insight into the Evolution of Plant Parasitism.</title>
        <authorList>
            <person name="Liu H."/>
        </authorList>
    </citation>
    <scope>NUCLEOTIDE SEQUENCE [LARGE SCALE GENOMIC DNA]</scope>
    <source>
        <strain evidence="2">cv. Yunnan</strain>
        <tissue evidence="1">Vines</tissue>
    </source>
</reference>
<accession>A0A328DPU4</accession>
<dbReference type="AlphaFoldDB" id="A0A328DPU4"/>
<dbReference type="Proteomes" id="UP000249390">
    <property type="component" value="Unassembled WGS sequence"/>
</dbReference>
<comment type="caution">
    <text evidence="1">The sequence shown here is derived from an EMBL/GenBank/DDBJ whole genome shotgun (WGS) entry which is preliminary data.</text>
</comment>
<keyword evidence="2" id="KW-1185">Reference proteome</keyword>
<evidence type="ECO:0000313" key="2">
    <source>
        <dbReference type="Proteomes" id="UP000249390"/>
    </source>
</evidence>
<sequence>MFGFRLHPEDEMRAARCINQIRTKGAINGRSFTVIFDTLLSNELGRCSGVHKFLLVWLKCKIMFQTLCCSKLSLASEYGFIIIGTDVSHDSALGLIFLSESDCVLYPKGAINMSVAHLLTPPLVWTKDNALSFCK</sequence>
<dbReference type="EMBL" id="NQVE01000111">
    <property type="protein sequence ID" value="RAL47685.1"/>
    <property type="molecule type" value="Genomic_DNA"/>
</dbReference>
<organism evidence="1 2">
    <name type="scientific">Cuscuta australis</name>
    <dbReference type="NCBI Taxonomy" id="267555"/>
    <lineage>
        <taxon>Eukaryota</taxon>
        <taxon>Viridiplantae</taxon>
        <taxon>Streptophyta</taxon>
        <taxon>Embryophyta</taxon>
        <taxon>Tracheophyta</taxon>
        <taxon>Spermatophyta</taxon>
        <taxon>Magnoliopsida</taxon>
        <taxon>eudicotyledons</taxon>
        <taxon>Gunneridae</taxon>
        <taxon>Pentapetalae</taxon>
        <taxon>asterids</taxon>
        <taxon>lamiids</taxon>
        <taxon>Solanales</taxon>
        <taxon>Convolvulaceae</taxon>
        <taxon>Cuscuteae</taxon>
        <taxon>Cuscuta</taxon>
        <taxon>Cuscuta subgen. Grammica</taxon>
        <taxon>Cuscuta sect. Cleistogrammica</taxon>
    </lineage>
</organism>
<name>A0A328DPU4_9ASTE</name>
<protein>
    <submittedName>
        <fullName evidence="1">Uncharacterized protein</fullName>
    </submittedName>
</protein>
<evidence type="ECO:0000313" key="1">
    <source>
        <dbReference type="EMBL" id="RAL47685.1"/>
    </source>
</evidence>
<proteinExistence type="predicted"/>
<gene>
    <name evidence="1" type="ORF">DM860_012310</name>
</gene>